<gene>
    <name evidence="1" type="ORF">PN838_25190</name>
</gene>
<organism evidence="1 2">
    <name type="scientific">Psychrosphaera algicola</name>
    <dbReference type="NCBI Taxonomy" id="3023714"/>
    <lineage>
        <taxon>Bacteria</taxon>
        <taxon>Pseudomonadati</taxon>
        <taxon>Pseudomonadota</taxon>
        <taxon>Gammaproteobacteria</taxon>
        <taxon>Alteromonadales</taxon>
        <taxon>Pseudoalteromonadaceae</taxon>
        <taxon>Psychrosphaera</taxon>
    </lineage>
</organism>
<protein>
    <submittedName>
        <fullName evidence="1">Uncharacterized protein</fullName>
    </submittedName>
</protein>
<dbReference type="Proteomes" id="UP001528411">
    <property type="component" value="Unassembled WGS sequence"/>
</dbReference>
<keyword evidence="2" id="KW-1185">Reference proteome</keyword>
<proteinExistence type="predicted"/>
<accession>A0ABT5FJN9</accession>
<dbReference type="RefSeq" id="WP_272182407.1">
    <property type="nucleotide sequence ID" value="NZ_JAQOMS010000002.1"/>
</dbReference>
<comment type="caution">
    <text evidence="1">The sequence shown here is derived from an EMBL/GenBank/DDBJ whole genome shotgun (WGS) entry which is preliminary data.</text>
</comment>
<dbReference type="EMBL" id="JAQOMS010000002">
    <property type="protein sequence ID" value="MDC2891418.1"/>
    <property type="molecule type" value="Genomic_DNA"/>
</dbReference>
<reference evidence="1 2" key="1">
    <citation type="submission" date="2023-01" db="EMBL/GenBank/DDBJ databases">
        <title>Psychrosphaera sp. nov., isolated from marine algae.</title>
        <authorList>
            <person name="Bayburt H."/>
            <person name="Choi B.J."/>
            <person name="Kim J.M."/>
            <person name="Choi D.G."/>
            <person name="Jeon C.O."/>
        </authorList>
    </citation>
    <scope>NUCLEOTIDE SEQUENCE [LARGE SCALE GENOMIC DNA]</scope>
    <source>
        <strain evidence="1 2">G1-22</strain>
    </source>
</reference>
<evidence type="ECO:0000313" key="1">
    <source>
        <dbReference type="EMBL" id="MDC2891418.1"/>
    </source>
</evidence>
<evidence type="ECO:0000313" key="2">
    <source>
        <dbReference type="Proteomes" id="UP001528411"/>
    </source>
</evidence>
<dbReference type="Gene3D" id="2.40.10.220">
    <property type="entry name" value="predicted glycosyltransferase like domains"/>
    <property type="match status" value="1"/>
</dbReference>
<name>A0ABT5FJN9_9GAMM</name>
<sequence length="66" mass="7345">MVVTLPDALEPEMFTSQIVWMNPQGAQNENPTGVGCSLNNHDNKMQLKIEKLLGPMLNSPEPTYTM</sequence>